<dbReference type="OrthoDB" id="4850383at2759"/>
<evidence type="ECO:0000313" key="2">
    <source>
        <dbReference type="EMBL" id="KAF4481161.1"/>
    </source>
</evidence>
<feature type="region of interest" description="Disordered" evidence="1">
    <location>
        <begin position="26"/>
        <end position="135"/>
    </location>
</feature>
<reference evidence="2 3" key="1">
    <citation type="submission" date="2012-08" db="EMBL/GenBank/DDBJ databases">
        <authorList>
            <person name="Gan P.H.P."/>
            <person name="Ikeda K."/>
            <person name="Irieda H."/>
            <person name="Narusaka M."/>
            <person name="O'Connell R.J."/>
            <person name="Narusaka Y."/>
            <person name="Takano Y."/>
            <person name="Kubo Y."/>
            <person name="Shirasu K."/>
        </authorList>
    </citation>
    <scope>NUCLEOTIDE SEQUENCE [LARGE SCALE GENOMIC DNA]</scope>
    <source>
        <strain evidence="2 3">Nara gc5</strain>
    </source>
</reference>
<evidence type="ECO:0000313" key="3">
    <source>
        <dbReference type="Proteomes" id="UP000011096"/>
    </source>
</evidence>
<feature type="compositionally biased region" description="Polar residues" evidence="1">
    <location>
        <begin position="31"/>
        <end position="42"/>
    </location>
</feature>
<sequence length="155" mass="16822">MYIIDFIQHAVQAVLNNQQWQQLKTRFPSIKTGQKSGTNTTGKEAGEAKDAPIDGKPGNATSGNGTSSDKSGNSDGKGEGEEDDEFHDTHDTVVTANDPPRRRAPRKKPGVASALETADDDKYDDAWLPEYDDGPANEKVVDGEWVAVKKPKPTR</sequence>
<dbReference type="AlphaFoldDB" id="A0A7J6IYZ3"/>
<protein>
    <submittedName>
        <fullName evidence="2">Uncharacterized protein</fullName>
    </submittedName>
</protein>
<accession>A0A7J6IYZ3</accession>
<dbReference type="EMBL" id="ANPB02000006">
    <property type="protein sequence ID" value="KAF4481161.1"/>
    <property type="molecule type" value="Genomic_DNA"/>
</dbReference>
<feature type="compositionally biased region" description="Basic and acidic residues" evidence="1">
    <location>
        <begin position="44"/>
        <end position="53"/>
    </location>
</feature>
<dbReference type="RefSeq" id="XP_031881634.1">
    <property type="nucleotide sequence ID" value="XM_032021462.1"/>
</dbReference>
<gene>
    <name evidence="2" type="ORF">CGGC5_v010373</name>
</gene>
<dbReference type="GeneID" id="43605666"/>
<reference evidence="2 3" key="2">
    <citation type="submission" date="2020-04" db="EMBL/GenBank/DDBJ databases">
        <title>Genome sequencing and assembly of multiple isolates from the Colletotrichum gloeosporioides species complex.</title>
        <authorList>
            <person name="Gan P."/>
            <person name="Shirasu K."/>
        </authorList>
    </citation>
    <scope>NUCLEOTIDE SEQUENCE [LARGE SCALE GENOMIC DNA]</scope>
    <source>
        <strain evidence="2 3">Nara gc5</strain>
    </source>
</reference>
<evidence type="ECO:0000256" key="1">
    <source>
        <dbReference type="SAM" id="MobiDB-lite"/>
    </source>
</evidence>
<dbReference type="InParanoid" id="A0A7J6IYZ3"/>
<dbReference type="Proteomes" id="UP000011096">
    <property type="component" value="Unassembled WGS sequence"/>
</dbReference>
<proteinExistence type="predicted"/>
<organism evidence="2 3">
    <name type="scientific">Colletotrichum fructicola (strain Nara gc5)</name>
    <name type="common">Anthracnose fungus</name>
    <name type="synonym">Colletotrichum gloeosporioides (strain Nara gc5)</name>
    <dbReference type="NCBI Taxonomy" id="1213859"/>
    <lineage>
        <taxon>Eukaryota</taxon>
        <taxon>Fungi</taxon>
        <taxon>Dikarya</taxon>
        <taxon>Ascomycota</taxon>
        <taxon>Pezizomycotina</taxon>
        <taxon>Sordariomycetes</taxon>
        <taxon>Hypocreomycetidae</taxon>
        <taxon>Glomerellales</taxon>
        <taxon>Glomerellaceae</taxon>
        <taxon>Colletotrichum</taxon>
        <taxon>Colletotrichum gloeosporioides species complex</taxon>
    </lineage>
</organism>
<feature type="compositionally biased region" description="Low complexity" evidence="1">
    <location>
        <begin position="61"/>
        <end position="74"/>
    </location>
</feature>
<comment type="caution">
    <text evidence="2">The sequence shown here is derived from an EMBL/GenBank/DDBJ whole genome shotgun (WGS) entry which is preliminary data.</text>
</comment>
<keyword evidence="3" id="KW-1185">Reference proteome</keyword>
<name>A0A7J6IYZ3_COLFN</name>